<keyword evidence="3" id="KW-1185">Reference proteome</keyword>
<organism evidence="2 3">
    <name type="scientific">Pleuronectes platessa</name>
    <name type="common">European plaice</name>
    <dbReference type="NCBI Taxonomy" id="8262"/>
    <lineage>
        <taxon>Eukaryota</taxon>
        <taxon>Metazoa</taxon>
        <taxon>Chordata</taxon>
        <taxon>Craniata</taxon>
        <taxon>Vertebrata</taxon>
        <taxon>Euteleostomi</taxon>
        <taxon>Actinopterygii</taxon>
        <taxon>Neopterygii</taxon>
        <taxon>Teleostei</taxon>
        <taxon>Neoteleostei</taxon>
        <taxon>Acanthomorphata</taxon>
        <taxon>Carangaria</taxon>
        <taxon>Pleuronectiformes</taxon>
        <taxon>Pleuronectoidei</taxon>
        <taxon>Pleuronectidae</taxon>
        <taxon>Pleuronectes</taxon>
    </lineage>
</organism>
<feature type="compositionally biased region" description="Polar residues" evidence="1">
    <location>
        <begin position="67"/>
        <end position="79"/>
    </location>
</feature>
<name>A0A9N7UH87_PLEPL</name>
<proteinExistence type="predicted"/>
<dbReference type="AlphaFoldDB" id="A0A9N7UH87"/>
<protein>
    <submittedName>
        <fullName evidence="2">Uncharacterized protein</fullName>
    </submittedName>
</protein>
<dbReference type="Proteomes" id="UP001153269">
    <property type="component" value="Unassembled WGS sequence"/>
</dbReference>
<evidence type="ECO:0000256" key="1">
    <source>
        <dbReference type="SAM" id="MobiDB-lite"/>
    </source>
</evidence>
<feature type="region of interest" description="Disordered" evidence="1">
    <location>
        <begin position="1"/>
        <end position="20"/>
    </location>
</feature>
<evidence type="ECO:0000313" key="3">
    <source>
        <dbReference type="Proteomes" id="UP001153269"/>
    </source>
</evidence>
<evidence type="ECO:0000313" key="2">
    <source>
        <dbReference type="EMBL" id="CAB1430881.1"/>
    </source>
</evidence>
<dbReference type="EMBL" id="CADEAL010001280">
    <property type="protein sequence ID" value="CAB1430881.1"/>
    <property type="molecule type" value="Genomic_DNA"/>
</dbReference>
<sequence>MVLATNDEGESLAPGSEGPSVLLRNESRLVLCSRSARRAPPLAGTSASLNAIDYLMQAKAKCEGENYTGSSTGLESHQNSSSSRAPPLRRRAPGASWGKAGPR</sequence>
<gene>
    <name evidence="2" type="ORF">PLEPLA_LOCUS18877</name>
</gene>
<feature type="region of interest" description="Disordered" evidence="1">
    <location>
        <begin position="65"/>
        <end position="103"/>
    </location>
</feature>
<accession>A0A9N7UH87</accession>
<comment type="caution">
    <text evidence="2">The sequence shown here is derived from an EMBL/GenBank/DDBJ whole genome shotgun (WGS) entry which is preliminary data.</text>
</comment>
<reference evidence="2" key="1">
    <citation type="submission" date="2020-03" db="EMBL/GenBank/DDBJ databases">
        <authorList>
            <person name="Weist P."/>
        </authorList>
    </citation>
    <scope>NUCLEOTIDE SEQUENCE</scope>
</reference>